<dbReference type="EMBL" id="BMMT01000025">
    <property type="protein sequence ID" value="GGJ05748.1"/>
    <property type="molecule type" value="Genomic_DNA"/>
</dbReference>
<dbReference type="EMBL" id="BAAAHC010000018">
    <property type="protein sequence ID" value="GAA0534862.1"/>
    <property type="molecule type" value="Genomic_DNA"/>
</dbReference>
<reference evidence="2" key="3">
    <citation type="submission" date="2020-09" db="EMBL/GenBank/DDBJ databases">
        <authorList>
            <person name="Sun Q."/>
            <person name="Zhou Y."/>
        </authorList>
    </citation>
    <scope>NUCLEOTIDE SEQUENCE</scope>
    <source>
        <strain evidence="2">CGMCC 4.7206</strain>
    </source>
</reference>
<accession>A0A917NJE9</accession>
<proteinExistence type="predicted"/>
<reference evidence="1" key="4">
    <citation type="submission" date="2023-12" db="EMBL/GenBank/DDBJ databases">
        <authorList>
            <person name="Sun Q."/>
            <person name="Inoue M."/>
        </authorList>
    </citation>
    <scope>NUCLEOTIDE SEQUENCE</scope>
    <source>
        <strain evidence="1">JCM 10664</strain>
    </source>
</reference>
<dbReference type="Proteomes" id="UP000597989">
    <property type="component" value="Unassembled WGS sequence"/>
</dbReference>
<reference evidence="1 4" key="2">
    <citation type="journal article" date="2019" name="Int. J. Syst. Evol. Microbiol.">
        <title>The Global Catalogue of Microorganisms (GCM) 10K type strain sequencing project: providing services to taxonomists for standard genome sequencing and annotation.</title>
        <authorList>
            <consortium name="The Broad Institute Genomics Platform"/>
            <consortium name="The Broad Institute Genome Sequencing Center for Infectious Disease"/>
            <person name="Wu L."/>
            <person name="Ma J."/>
        </authorList>
    </citation>
    <scope>NUCLEOTIDE SEQUENCE [LARGE SCALE GENOMIC DNA]</scope>
    <source>
        <strain evidence="1 4">JCM 10664</strain>
    </source>
</reference>
<comment type="caution">
    <text evidence="2">The sequence shown here is derived from an EMBL/GenBank/DDBJ whole genome shotgun (WGS) entry which is preliminary data.</text>
</comment>
<evidence type="ECO:0000313" key="2">
    <source>
        <dbReference type="EMBL" id="GGJ05748.1"/>
    </source>
</evidence>
<reference evidence="2 3" key="1">
    <citation type="journal article" date="2014" name="Int. J. Syst. Evol. Microbiol.">
        <title>Complete genome sequence of Corynebacterium casei LMG S-19264T (=DSM 44701T), isolated from a smear-ripened cheese.</title>
        <authorList>
            <consortium name="US DOE Joint Genome Institute (JGI-PGF)"/>
            <person name="Walter F."/>
            <person name="Albersmeier A."/>
            <person name="Kalinowski J."/>
            <person name="Ruckert C."/>
        </authorList>
    </citation>
    <scope>NUCLEOTIDE SEQUENCE [LARGE SCALE GENOMIC DNA]</scope>
    <source>
        <strain evidence="2 3">CGMCC 4.7206</strain>
    </source>
</reference>
<evidence type="ECO:0000313" key="3">
    <source>
        <dbReference type="Proteomes" id="UP000597989"/>
    </source>
</evidence>
<dbReference type="AlphaFoldDB" id="A0A917NJE9"/>
<dbReference type="Proteomes" id="UP001500220">
    <property type="component" value="Unassembled WGS sequence"/>
</dbReference>
<evidence type="ECO:0000313" key="4">
    <source>
        <dbReference type="Proteomes" id="UP001500220"/>
    </source>
</evidence>
<name>A0A917NJE9_9PSEU</name>
<sequence>MNTTTGCAHYARCVVSASQKLMDGLLEAEGTRFARLDAELQHGADATCERIVAAARLSWSRLLRGERLPEDRWLGWLAGGYPRSPGCSR</sequence>
<evidence type="ECO:0000313" key="1">
    <source>
        <dbReference type="EMBL" id="GAA0534862.1"/>
    </source>
</evidence>
<dbReference type="RefSeq" id="WP_188991598.1">
    <property type="nucleotide sequence ID" value="NZ_BAAAHC010000018.1"/>
</dbReference>
<keyword evidence="4" id="KW-1185">Reference proteome</keyword>
<organism evidence="2 3">
    <name type="scientific">Saccharopolyspora thermophila</name>
    <dbReference type="NCBI Taxonomy" id="89367"/>
    <lineage>
        <taxon>Bacteria</taxon>
        <taxon>Bacillati</taxon>
        <taxon>Actinomycetota</taxon>
        <taxon>Actinomycetes</taxon>
        <taxon>Pseudonocardiales</taxon>
        <taxon>Pseudonocardiaceae</taxon>
        <taxon>Saccharopolyspora</taxon>
    </lineage>
</organism>
<gene>
    <name evidence="1" type="ORF">GCM10009545_41780</name>
    <name evidence="2" type="ORF">GCM10011581_48530</name>
</gene>
<protein>
    <submittedName>
        <fullName evidence="2">Uncharacterized protein</fullName>
    </submittedName>
</protein>